<dbReference type="InterPro" id="IPR000551">
    <property type="entry name" value="MerR-type_HTH_dom"/>
</dbReference>
<evidence type="ECO:0000313" key="4">
    <source>
        <dbReference type="Proteomes" id="UP000664601"/>
    </source>
</evidence>
<accession>A0ABS3LDR8</accession>
<reference evidence="3 4" key="1">
    <citation type="submission" date="2021-03" db="EMBL/GenBank/DDBJ databases">
        <title>Enterococcal diversity collection.</title>
        <authorList>
            <person name="Gilmore M.S."/>
            <person name="Schwartzman J."/>
            <person name="Van Tyne D."/>
            <person name="Martin M."/>
            <person name="Earl A.M."/>
            <person name="Manson A.L."/>
            <person name="Straub T."/>
            <person name="Salamzade R."/>
            <person name="Saavedra J."/>
            <person name="Lebreton F."/>
            <person name="Prichula J."/>
            <person name="Schaufler K."/>
            <person name="Gaca A."/>
            <person name="Sgardioli B."/>
            <person name="Wagenaar J."/>
            <person name="Strong T."/>
        </authorList>
    </citation>
    <scope>NUCLEOTIDE SEQUENCE [LARGE SCALE GENOMIC DNA]</scope>
    <source>
        <strain evidence="3 4">669A</strain>
    </source>
</reference>
<name>A0ABS3LDR8_9ENTE</name>
<dbReference type="CDD" id="cd01109">
    <property type="entry name" value="HTH_YyaN"/>
    <property type="match status" value="1"/>
</dbReference>
<dbReference type="Gene3D" id="1.10.1660.10">
    <property type="match status" value="1"/>
</dbReference>
<dbReference type="PANTHER" id="PTHR30204">
    <property type="entry name" value="REDOX-CYCLING DRUG-SENSING TRANSCRIPTIONAL ACTIVATOR SOXR"/>
    <property type="match status" value="1"/>
</dbReference>
<comment type="caution">
    <text evidence="3">The sequence shown here is derived from an EMBL/GenBank/DDBJ whole genome shotgun (WGS) entry which is preliminary data.</text>
</comment>
<protein>
    <submittedName>
        <fullName evidence="3">MerR family transcriptional regulator</fullName>
    </submittedName>
</protein>
<dbReference type="PROSITE" id="PS50937">
    <property type="entry name" value="HTH_MERR_2"/>
    <property type="match status" value="1"/>
</dbReference>
<dbReference type="PANTHER" id="PTHR30204:SF98">
    <property type="entry name" value="HTH-TYPE TRANSCRIPTIONAL REGULATOR ADHR"/>
    <property type="match status" value="1"/>
</dbReference>
<dbReference type="SUPFAM" id="SSF46955">
    <property type="entry name" value="Putative DNA-binding domain"/>
    <property type="match status" value="1"/>
</dbReference>
<evidence type="ECO:0000256" key="1">
    <source>
        <dbReference type="ARBA" id="ARBA00023125"/>
    </source>
</evidence>
<dbReference type="InterPro" id="IPR047057">
    <property type="entry name" value="MerR_fam"/>
</dbReference>
<keyword evidence="4" id="KW-1185">Reference proteome</keyword>
<keyword evidence="1" id="KW-0238">DNA-binding</keyword>
<gene>
    <name evidence="3" type="ORF">JZO70_13505</name>
</gene>
<organism evidence="3 4">
    <name type="scientific">Candidatus Enterococcus moelleringii</name>
    <dbReference type="NCBI Taxonomy" id="2815325"/>
    <lineage>
        <taxon>Bacteria</taxon>
        <taxon>Bacillati</taxon>
        <taxon>Bacillota</taxon>
        <taxon>Bacilli</taxon>
        <taxon>Lactobacillales</taxon>
        <taxon>Enterococcaceae</taxon>
        <taxon>Enterococcus</taxon>
    </lineage>
</organism>
<evidence type="ECO:0000313" key="3">
    <source>
        <dbReference type="EMBL" id="MBO1307188.1"/>
    </source>
</evidence>
<dbReference type="EMBL" id="JAFREM010000020">
    <property type="protein sequence ID" value="MBO1307188.1"/>
    <property type="molecule type" value="Genomic_DNA"/>
</dbReference>
<dbReference type="Proteomes" id="UP000664601">
    <property type="component" value="Unassembled WGS sequence"/>
</dbReference>
<dbReference type="InterPro" id="IPR009061">
    <property type="entry name" value="DNA-bd_dom_put_sf"/>
</dbReference>
<sequence>MNISQAAKKLELTSATLRYYEKIGLIPPIERTSGGIRNYSEANLDWIHTIKCMREAGLSIESLIEYNALYKAGEQTFEERKQILLEERLNLLTKIAELERTLGKLDYKLEHFYGTKESTLCQGA</sequence>
<dbReference type="RefSeq" id="WP_207674116.1">
    <property type="nucleotide sequence ID" value="NZ_JAFREM010000020.1"/>
</dbReference>
<proteinExistence type="predicted"/>
<feature type="domain" description="HTH merR-type" evidence="2">
    <location>
        <begin position="1"/>
        <end position="69"/>
    </location>
</feature>
<evidence type="ECO:0000259" key="2">
    <source>
        <dbReference type="PROSITE" id="PS50937"/>
    </source>
</evidence>
<dbReference type="Pfam" id="PF13411">
    <property type="entry name" value="MerR_1"/>
    <property type="match status" value="1"/>
</dbReference>
<dbReference type="PROSITE" id="PS00552">
    <property type="entry name" value="HTH_MERR_1"/>
    <property type="match status" value="1"/>
</dbReference>
<dbReference type="SMART" id="SM00422">
    <property type="entry name" value="HTH_MERR"/>
    <property type="match status" value="1"/>
</dbReference>